<evidence type="ECO:0000256" key="1">
    <source>
        <dbReference type="SAM" id="MobiDB-lite"/>
    </source>
</evidence>
<organism evidence="2 3">
    <name type="scientific">Leucosporidium creatinivorum</name>
    <dbReference type="NCBI Taxonomy" id="106004"/>
    <lineage>
        <taxon>Eukaryota</taxon>
        <taxon>Fungi</taxon>
        <taxon>Dikarya</taxon>
        <taxon>Basidiomycota</taxon>
        <taxon>Pucciniomycotina</taxon>
        <taxon>Microbotryomycetes</taxon>
        <taxon>Leucosporidiales</taxon>
        <taxon>Leucosporidium</taxon>
    </lineage>
</organism>
<gene>
    <name evidence="2" type="ORF">BCR35DRAFT_306007</name>
</gene>
<sequence>MKSDLVLVDSNACRGREGEERAAKRRGRREEREQGESGREFARGDERTAYRVSPWTCSNASPTAVREQRARRVGKWELRRRLGEGNGISTRAVRLRVGDQYRVEHPQSGVPLAVPLSQARKARERRAKLRLVGVDSSSRDCTRLSALDGSS</sequence>
<dbReference type="AlphaFoldDB" id="A0A1Y2EWI9"/>
<comment type="caution">
    <text evidence="2">The sequence shown here is derived from an EMBL/GenBank/DDBJ whole genome shotgun (WGS) entry which is preliminary data.</text>
</comment>
<proteinExistence type="predicted"/>
<dbReference type="EMBL" id="MCGR01000036">
    <property type="protein sequence ID" value="ORY75953.1"/>
    <property type="molecule type" value="Genomic_DNA"/>
</dbReference>
<evidence type="ECO:0000313" key="3">
    <source>
        <dbReference type="Proteomes" id="UP000193467"/>
    </source>
</evidence>
<feature type="region of interest" description="Disordered" evidence="1">
    <location>
        <begin position="1"/>
        <end position="45"/>
    </location>
</feature>
<accession>A0A1Y2EWI9</accession>
<protein>
    <submittedName>
        <fullName evidence="2">Uncharacterized protein</fullName>
    </submittedName>
</protein>
<dbReference type="Proteomes" id="UP000193467">
    <property type="component" value="Unassembled WGS sequence"/>
</dbReference>
<dbReference type="InParanoid" id="A0A1Y2EWI9"/>
<name>A0A1Y2EWI9_9BASI</name>
<feature type="compositionally biased region" description="Basic and acidic residues" evidence="1">
    <location>
        <begin position="14"/>
        <end position="45"/>
    </location>
</feature>
<reference evidence="2 3" key="1">
    <citation type="submission" date="2016-07" db="EMBL/GenBank/DDBJ databases">
        <title>Pervasive Adenine N6-methylation of Active Genes in Fungi.</title>
        <authorList>
            <consortium name="DOE Joint Genome Institute"/>
            <person name="Mondo S.J."/>
            <person name="Dannebaum R.O."/>
            <person name="Kuo R.C."/>
            <person name="Labutti K."/>
            <person name="Haridas S."/>
            <person name="Kuo A."/>
            <person name="Salamov A."/>
            <person name="Ahrendt S.R."/>
            <person name="Lipzen A."/>
            <person name="Sullivan W."/>
            <person name="Andreopoulos W.B."/>
            <person name="Clum A."/>
            <person name="Lindquist E."/>
            <person name="Daum C."/>
            <person name="Ramamoorthy G.K."/>
            <person name="Gryganskyi A."/>
            <person name="Culley D."/>
            <person name="Magnuson J.K."/>
            <person name="James T.Y."/>
            <person name="O'Malley M.A."/>
            <person name="Stajich J.E."/>
            <person name="Spatafora J.W."/>
            <person name="Visel A."/>
            <person name="Grigoriev I.V."/>
        </authorList>
    </citation>
    <scope>NUCLEOTIDE SEQUENCE [LARGE SCALE GENOMIC DNA]</scope>
    <source>
        <strain evidence="2 3">62-1032</strain>
    </source>
</reference>
<keyword evidence="3" id="KW-1185">Reference proteome</keyword>
<evidence type="ECO:0000313" key="2">
    <source>
        <dbReference type="EMBL" id="ORY75953.1"/>
    </source>
</evidence>